<evidence type="ECO:0000259" key="4">
    <source>
        <dbReference type="Pfam" id="PF01656"/>
    </source>
</evidence>
<dbReference type="Pfam" id="PF01656">
    <property type="entry name" value="CbiA"/>
    <property type="match status" value="1"/>
</dbReference>
<dbReference type="InterPro" id="IPR047045">
    <property type="entry name" value="CobQ_N"/>
</dbReference>
<organism evidence="6">
    <name type="scientific">marine metagenome</name>
    <dbReference type="NCBI Taxonomy" id="408172"/>
    <lineage>
        <taxon>unclassified sequences</taxon>
        <taxon>metagenomes</taxon>
        <taxon>ecological metagenomes</taxon>
    </lineage>
</organism>
<dbReference type="CDD" id="cd01750">
    <property type="entry name" value="GATase1_CobQ"/>
    <property type="match status" value="1"/>
</dbReference>
<name>A0A381Z3Q5_9ZZZZ</name>
<dbReference type="Pfam" id="PF07685">
    <property type="entry name" value="GATase_3"/>
    <property type="match status" value="1"/>
</dbReference>
<protein>
    <submittedName>
        <fullName evidence="6">Uncharacterized protein</fullName>
    </submittedName>
</protein>
<dbReference type="Gene3D" id="3.40.50.880">
    <property type="match status" value="1"/>
</dbReference>
<sequence length="522" mass="56210">MAGQVLMVQGTASHVGKSVLVSAFCRIFRQDGFRVAPFKAQNMSNNSYVTADGGEIGRAQAVQADAAGVEARVEMNPVLLKPEADHISQVVVMGRPLLSAKARDYFGLKPQLWEAVHTSLDSLREDFDIVVAEGAGSPAEINLKKNEIVNMRVARYADAPVLLCGDIDRGGVFAFLVGTLELLEPEERELIKGFIINKFRGDPNLLTDGITWLEERTGIPVAGLVHHFRDLHIPEEDSVALDDASERSPEPVLDVAVLQLPHIANFDDFDPLARHPGVGLRYVDSPARLGRPDLVIIPGSKTTIPDLAWMNERGLLQAVKDLHSGGAAVIGICGGYQMLGTKISDPEHIESSIAELDGLGLLNLTTVFEGSKETHRINGKVIEATGLLAGASGAPVRGYEIHMGRTTGEGFASPFLVEGRADAPVSGSGDLEGALDSYGSVMGTYIHGLFHNGELRGAILRELARRKGVSLPDVASELDLDREYDKLADWVRSSLDMDLVYRVSGLSRDYDAVQVSPGTPKA</sequence>
<dbReference type="SUPFAM" id="SSF52317">
    <property type="entry name" value="Class I glutamine amidotransferase-like"/>
    <property type="match status" value="1"/>
</dbReference>
<evidence type="ECO:0000256" key="1">
    <source>
        <dbReference type="ARBA" id="ARBA00004953"/>
    </source>
</evidence>
<dbReference type="PROSITE" id="PS51274">
    <property type="entry name" value="GATASE_COBBQ"/>
    <property type="match status" value="1"/>
</dbReference>
<evidence type="ECO:0000313" key="6">
    <source>
        <dbReference type="EMBL" id="SVA83551.1"/>
    </source>
</evidence>
<dbReference type="PANTHER" id="PTHR21343">
    <property type="entry name" value="DETHIOBIOTIN SYNTHETASE"/>
    <property type="match status" value="1"/>
</dbReference>
<dbReference type="HAMAP" id="MF_00028">
    <property type="entry name" value="CobQ"/>
    <property type="match status" value="1"/>
</dbReference>
<evidence type="ECO:0000256" key="3">
    <source>
        <dbReference type="ARBA" id="ARBA00022962"/>
    </source>
</evidence>
<keyword evidence="2" id="KW-0169">Cobalamin biosynthesis</keyword>
<reference evidence="6" key="1">
    <citation type="submission" date="2018-05" db="EMBL/GenBank/DDBJ databases">
        <authorList>
            <person name="Lanie J.A."/>
            <person name="Ng W.-L."/>
            <person name="Kazmierczak K.M."/>
            <person name="Andrzejewski T.M."/>
            <person name="Davidsen T.M."/>
            <person name="Wayne K.J."/>
            <person name="Tettelin H."/>
            <person name="Glass J.I."/>
            <person name="Rusch D."/>
            <person name="Podicherti R."/>
            <person name="Tsui H.-C.T."/>
            <person name="Winkler M.E."/>
        </authorList>
    </citation>
    <scope>NUCLEOTIDE SEQUENCE</scope>
</reference>
<dbReference type="SUPFAM" id="SSF52540">
    <property type="entry name" value="P-loop containing nucleoside triphosphate hydrolases"/>
    <property type="match status" value="1"/>
</dbReference>
<dbReference type="InterPro" id="IPR029062">
    <property type="entry name" value="Class_I_gatase-like"/>
</dbReference>
<feature type="domain" description="CobQ/CobB/MinD/ParA nucleotide binding" evidence="4">
    <location>
        <begin position="6"/>
        <end position="228"/>
    </location>
</feature>
<dbReference type="Gene3D" id="3.40.50.300">
    <property type="entry name" value="P-loop containing nucleotide triphosphate hydrolases"/>
    <property type="match status" value="1"/>
</dbReference>
<dbReference type="AlphaFoldDB" id="A0A381Z3Q5"/>
<dbReference type="NCBIfam" id="NF001989">
    <property type="entry name" value="PRK00784.1"/>
    <property type="match status" value="1"/>
</dbReference>
<dbReference type="InterPro" id="IPR033949">
    <property type="entry name" value="CobQ_GATase1"/>
</dbReference>
<dbReference type="GO" id="GO:0009236">
    <property type="term" value="P:cobalamin biosynthetic process"/>
    <property type="evidence" value="ECO:0007669"/>
    <property type="project" value="UniProtKB-UniPathway"/>
</dbReference>
<dbReference type="NCBIfam" id="TIGR00313">
    <property type="entry name" value="cobQ"/>
    <property type="match status" value="1"/>
</dbReference>
<feature type="domain" description="CobB/CobQ-like glutamine amidotransferase" evidence="5">
    <location>
        <begin position="254"/>
        <end position="453"/>
    </location>
</feature>
<dbReference type="InterPro" id="IPR011698">
    <property type="entry name" value="GATase_3"/>
</dbReference>
<accession>A0A381Z3Q5</accession>
<dbReference type="PANTHER" id="PTHR21343:SF1">
    <property type="entry name" value="COBYRIC ACID SYNTHASE"/>
    <property type="match status" value="1"/>
</dbReference>
<evidence type="ECO:0000259" key="5">
    <source>
        <dbReference type="Pfam" id="PF07685"/>
    </source>
</evidence>
<evidence type="ECO:0000256" key="2">
    <source>
        <dbReference type="ARBA" id="ARBA00022573"/>
    </source>
</evidence>
<proteinExistence type="inferred from homology"/>
<dbReference type="CDD" id="cd05389">
    <property type="entry name" value="CobQ_N"/>
    <property type="match status" value="1"/>
</dbReference>
<dbReference type="UniPathway" id="UPA00148"/>
<dbReference type="InterPro" id="IPR004459">
    <property type="entry name" value="CobQ_synth"/>
</dbReference>
<comment type="pathway">
    <text evidence="1">Cofactor biosynthesis; adenosylcobalamin biosynthesis.</text>
</comment>
<dbReference type="InterPro" id="IPR027417">
    <property type="entry name" value="P-loop_NTPase"/>
</dbReference>
<gene>
    <name evidence="6" type="ORF">METZ01_LOCUS136405</name>
</gene>
<dbReference type="EMBL" id="UINC01019738">
    <property type="protein sequence ID" value="SVA83551.1"/>
    <property type="molecule type" value="Genomic_DNA"/>
</dbReference>
<dbReference type="InterPro" id="IPR002586">
    <property type="entry name" value="CobQ/CobB/MinD/ParA_Nub-bd_dom"/>
</dbReference>
<keyword evidence="3" id="KW-0315">Glutamine amidotransferase</keyword>
<dbReference type="GO" id="GO:0003824">
    <property type="term" value="F:catalytic activity"/>
    <property type="evidence" value="ECO:0007669"/>
    <property type="project" value="InterPro"/>
</dbReference>